<keyword evidence="2" id="KW-1185">Reference proteome</keyword>
<dbReference type="OrthoDB" id="10643505at2759"/>
<accession>A0A9E7K6M6</accession>
<sequence>MGPASTLSCRMRFLAFVREDFSFWKCEEDKIHEQLDGTKYEDPNPVDKQTQLDHIDKAHGHLKKNLAWEMLPQHHLQSHKLWFGMHLFCDQHDRLAAASCAAACLAIDDDRQMNLLINGADSCRTGRYQVIFERLELLEEGGGAVWSHGESTSFPPYHTKLLQNSADDNIQAMHLQQLFGGLKQSSDHTKVAS</sequence>
<proteinExistence type="predicted"/>
<name>A0A9E7K6M6_9LILI</name>
<dbReference type="AlphaFoldDB" id="A0A9E7K6M6"/>
<dbReference type="Proteomes" id="UP001055439">
    <property type="component" value="Chromosome 6"/>
</dbReference>
<reference evidence="1" key="1">
    <citation type="submission" date="2022-05" db="EMBL/GenBank/DDBJ databases">
        <title>The Musa troglodytarum L. genome provides insights into the mechanism of non-climacteric behaviour and enrichment of carotenoids.</title>
        <authorList>
            <person name="Wang J."/>
        </authorList>
    </citation>
    <scope>NUCLEOTIDE SEQUENCE</scope>
    <source>
        <tissue evidence="1">Leaf</tissue>
    </source>
</reference>
<organism evidence="1 2">
    <name type="scientific">Musa troglodytarum</name>
    <name type="common">fe'i banana</name>
    <dbReference type="NCBI Taxonomy" id="320322"/>
    <lineage>
        <taxon>Eukaryota</taxon>
        <taxon>Viridiplantae</taxon>
        <taxon>Streptophyta</taxon>
        <taxon>Embryophyta</taxon>
        <taxon>Tracheophyta</taxon>
        <taxon>Spermatophyta</taxon>
        <taxon>Magnoliopsida</taxon>
        <taxon>Liliopsida</taxon>
        <taxon>Zingiberales</taxon>
        <taxon>Musaceae</taxon>
        <taxon>Musa</taxon>
    </lineage>
</organism>
<dbReference type="EMBL" id="CP097508">
    <property type="protein sequence ID" value="URE08483.1"/>
    <property type="molecule type" value="Genomic_DNA"/>
</dbReference>
<evidence type="ECO:0000313" key="2">
    <source>
        <dbReference type="Proteomes" id="UP001055439"/>
    </source>
</evidence>
<protein>
    <submittedName>
        <fullName evidence="1">Uncharacterized protein</fullName>
    </submittedName>
</protein>
<gene>
    <name evidence="1" type="ORF">MUK42_34004</name>
</gene>
<evidence type="ECO:0000313" key="1">
    <source>
        <dbReference type="EMBL" id="URE08483.1"/>
    </source>
</evidence>